<name>A0A9P6DP07_9AGAM</name>
<feature type="signal peptide" evidence="2">
    <location>
        <begin position="1"/>
        <end position="18"/>
    </location>
</feature>
<proteinExistence type="predicted"/>
<evidence type="ECO:0000313" key="3">
    <source>
        <dbReference type="EMBL" id="KAF9505794.1"/>
    </source>
</evidence>
<gene>
    <name evidence="3" type="ORF">BS47DRAFT_1367816</name>
</gene>
<feature type="region of interest" description="Disordered" evidence="1">
    <location>
        <begin position="50"/>
        <end position="110"/>
    </location>
</feature>
<dbReference type="AlphaFoldDB" id="A0A9P6DP07"/>
<feature type="region of interest" description="Disordered" evidence="1">
    <location>
        <begin position="168"/>
        <end position="231"/>
    </location>
</feature>
<feature type="compositionally biased region" description="Polar residues" evidence="1">
    <location>
        <begin position="217"/>
        <end position="226"/>
    </location>
</feature>
<evidence type="ECO:0000256" key="2">
    <source>
        <dbReference type="SAM" id="SignalP"/>
    </source>
</evidence>
<reference evidence="3" key="1">
    <citation type="journal article" date="2020" name="Nat. Commun.">
        <title>Large-scale genome sequencing of mycorrhizal fungi provides insights into the early evolution of symbiotic traits.</title>
        <authorList>
            <person name="Miyauchi S."/>
            <person name="Kiss E."/>
            <person name="Kuo A."/>
            <person name="Drula E."/>
            <person name="Kohler A."/>
            <person name="Sanchez-Garcia M."/>
            <person name="Morin E."/>
            <person name="Andreopoulos B."/>
            <person name="Barry K.W."/>
            <person name="Bonito G."/>
            <person name="Buee M."/>
            <person name="Carver A."/>
            <person name="Chen C."/>
            <person name="Cichocki N."/>
            <person name="Clum A."/>
            <person name="Culley D."/>
            <person name="Crous P.W."/>
            <person name="Fauchery L."/>
            <person name="Girlanda M."/>
            <person name="Hayes R.D."/>
            <person name="Keri Z."/>
            <person name="LaButti K."/>
            <person name="Lipzen A."/>
            <person name="Lombard V."/>
            <person name="Magnuson J."/>
            <person name="Maillard F."/>
            <person name="Murat C."/>
            <person name="Nolan M."/>
            <person name="Ohm R.A."/>
            <person name="Pangilinan J."/>
            <person name="Pereira M.F."/>
            <person name="Perotto S."/>
            <person name="Peter M."/>
            <person name="Pfister S."/>
            <person name="Riley R."/>
            <person name="Sitrit Y."/>
            <person name="Stielow J.B."/>
            <person name="Szollosi G."/>
            <person name="Zifcakova L."/>
            <person name="Stursova M."/>
            <person name="Spatafora J.W."/>
            <person name="Tedersoo L."/>
            <person name="Vaario L.M."/>
            <person name="Yamada A."/>
            <person name="Yan M."/>
            <person name="Wang P."/>
            <person name="Xu J."/>
            <person name="Bruns T."/>
            <person name="Baldrian P."/>
            <person name="Vilgalys R."/>
            <person name="Dunand C."/>
            <person name="Henrissat B."/>
            <person name="Grigoriev I.V."/>
            <person name="Hibbett D."/>
            <person name="Nagy L.G."/>
            <person name="Martin F.M."/>
        </authorList>
    </citation>
    <scope>NUCLEOTIDE SEQUENCE</scope>
    <source>
        <strain evidence="3">UP504</strain>
    </source>
</reference>
<keyword evidence="2" id="KW-0732">Signal</keyword>
<evidence type="ECO:0008006" key="5">
    <source>
        <dbReference type="Google" id="ProtNLM"/>
    </source>
</evidence>
<feature type="chain" id="PRO_5040460958" description="Secreted protein" evidence="2">
    <location>
        <begin position="19"/>
        <end position="256"/>
    </location>
</feature>
<sequence length="256" mass="28457">MSICLLLIWIVLVASALGRFLKPQQTTAWKGKHATTHPPLRVCGHKIEAWDPRHDKNPRNEGPNGNAPNEDAPNDVTDGNTPNEDARNEDATYGNAPNSNATAPNKYPRYHIRRGGCGTCIRSSPPARMNTNGVPTQTGTQDYIRAQGHRPCARLCTPPPLWQILNSIPREPLTTNPPNENRKRRPRAKPTNEPPANENWERPPRTMTAGRTHPNRRSTSGSTQPQYPTPATAGVGYYKRKKSSVRCSFCVAFIFN</sequence>
<evidence type="ECO:0000313" key="4">
    <source>
        <dbReference type="Proteomes" id="UP000886523"/>
    </source>
</evidence>
<accession>A0A9P6DP07</accession>
<protein>
    <recommendedName>
        <fullName evidence="5">Secreted protein</fullName>
    </recommendedName>
</protein>
<organism evidence="3 4">
    <name type="scientific">Hydnum rufescens UP504</name>
    <dbReference type="NCBI Taxonomy" id="1448309"/>
    <lineage>
        <taxon>Eukaryota</taxon>
        <taxon>Fungi</taxon>
        <taxon>Dikarya</taxon>
        <taxon>Basidiomycota</taxon>
        <taxon>Agaricomycotina</taxon>
        <taxon>Agaricomycetes</taxon>
        <taxon>Cantharellales</taxon>
        <taxon>Hydnaceae</taxon>
        <taxon>Hydnum</taxon>
    </lineage>
</organism>
<evidence type="ECO:0000256" key="1">
    <source>
        <dbReference type="SAM" id="MobiDB-lite"/>
    </source>
</evidence>
<keyword evidence="4" id="KW-1185">Reference proteome</keyword>
<feature type="compositionally biased region" description="Basic and acidic residues" evidence="1">
    <location>
        <begin position="50"/>
        <end position="59"/>
    </location>
</feature>
<comment type="caution">
    <text evidence="3">The sequence shown here is derived from an EMBL/GenBank/DDBJ whole genome shotgun (WGS) entry which is preliminary data.</text>
</comment>
<dbReference type="EMBL" id="MU129136">
    <property type="protein sequence ID" value="KAF9505794.1"/>
    <property type="molecule type" value="Genomic_DNA"/>
</dbReference>
<dbReference type="Proteomes" id="UP000886523">
    <property type="component" value="Unassembled WGS sequence"/>
</dbReference>